<dbReference type="InterPro" id="IPR036412">
    <property type="entry name" value="HAD-like_sf"/>
</dbReference>
<accession>A0A127BCC7</accession>
<name>A0A127BCC7_9EURY</name>
<dbReference type="OrthoDB" id="98562at2157"/>
<dbReference type="KEGG" id="pyc:TQ32_05455"/>
<proteinExistence type="predicted"/>
<dbReference type="PATRIC" id="fig|1609559.3.peg.1137"/>
<sequence>MEELIKEVQEKFGIEVKGMDDAWRLVEWLEERGWVVYIITARGRKQVDAWHSSYGTLFAQFGETPTFSSILEGILRVALLAKKLEEEGVV</sequence>
<protein>
    <submittedName>
        <fullName evidence="1">Uncharacterized protein</fullName>
    </submittedName>
</protein>
<dbReference type="Proteomes" id="UP000070587">
    <property type="component" value="Chromosome"/>
</dbReference>
<reference evidence="1 2" key="2">
    <citation type="journal article" date="2016" name="Int. J. Syst. Evol. Microbiol.">
        <title>Pyrococcus kukulkanii sp. nov., a hyperthermophilic, piezophilic archaeon isolated from a deep-sea hydrothermal vent.</title>
        <authorList>
            <person name="Callac N."/>
            <person name="Oger P."/>
            <person name="Lesongeur F."/>
            <person name="Rattray J.E."/>
            <person name="Vannier P."/>
            <person name="Michoud G."/>
            <person name="Beauverger M."/>
            <person name="Gayet N."/>
            <person name="Rouxel O."/>
            <person name="Jebbar M."/>
            <person name="Godfroy A."/>
        </authorList>
    </citation>
    <scope>NUCLEOTIDE SEQUENCE [LARGE SCALE GENOMIC DNA]</scope>
    <source>
        <strain evidence="1 2">NCB100</strain>
    </source>
</reference>
<dbReference type="EMBL" id="CP010835">
    <property type="protein sequence ID" value="AMM54984.1"/>
    <property type="molecule type" value="Genomic_DNA"/>
</dbReference>
<evidence type="ECO:0000313" key="1">
    <source>
        <dbReference type="EMBL" id="AMM54984.1"/>
    </source>
</evidence>
<dbReference type="RefSeq" id="WP_068324735.1">
    <property type="nucleotide sequence ID" value="NZ_CP010835.1"/>
</dbReference>
<dbReference type="GeneID" id="28491260"/>
<dbReference type="SUPFAM" id="SSF56784">
    <property type="entry name" value="HAD-like"/>
    <property type="match status" value="1"/>
</dbReference>
<reference evidence="2" key="1">
    <citation type="submission" date="2015-02" db="EMBL/GenBank/DDBJ databases">
        <title>Pyrococcus kukulkanii sp. nov., a novel hyperthermophilic archaeon isolated from a deep-sea hydrothermal vent at the Guaymas Basin.</title>
        <authorList>
            <person name="Oger P.M."/>
            <person name="Callac N."/>
            <person name="Jebbar M."/>
            <person name="Godfroy A."/>
        </authorList>
    </citation>
    <scope>NUCLEOTIDE SEQUENCE [LARGE SCALE GENOMIC DNA]</scope>
    <source>
        <strain evidence="2">NCB100</strain>
    </source>
</reference>
<organism evidence="1 2">
    <name type="scientific">Pyrococcus kukulkanii</name>
    <dbReference type="NCBI Taxonomy" id="1609559"/>
    <lineage>
        <taxon>Archaea</taxon>
        <taxon>Methanobacteriati</taxon>
        <taxon>Methanobacteriota</taxon>
        <taxon>Thermococci</taxon>
        <taxon>Thermococcales</taxon>
        <taxon>Thermococcaceae</taxon>
        <taxon>Pyrococcus</taxon>
    </lineage>
</organism>
<dbReference type="AlphaFoldDB" id="A0A127BCC7"/>
<dbReference type="STRING" id="1609559.TQ32_05455"/>
<gene>
    <name evidence="1" type="ORF">TQ32_05455</name>
</gene>
<evidence type="ECO:0000313" key="2">
    <source>
        <dbReference type="Proteomes" id="UP000070587"/>
    </source>
</evidence>